<dbReference type="EMBL" id="JASCZI010001399">
    <property type="protein sequence ID" value="MED6114895.1"/>
    <property type="molecule type" value="Genomic_DNA"/>
</dbReference>
<evidence type="ECO:0000313" key="1">
    <source>
        <dbReference type="EMBL" id="MED6114895.1"/>
    </source>
</evidence>
<feature type="non-terminal residue" evidence="1">
    <location>
        <position position="1"/>
    </location>
</feature>
<accession>A0ABU6QS92</accession>
<reference evidence="1 2" key="1">
    <citation type="journal article" date="2023" name="Plants (Basel)">
        <title>Bridging the Gap: Combining Genomics and Transcriptomics Approaches to Understand Stylosanthes scabra, an Orphan Legume from the Brazilian Caatinga.</title>
        <authorList>
            <person name="Ferreira-Neto J.R.C."/>
            <person name="da Silva M.D."/>
            <person name="Binneck E."/>
            <person name="de Melo N.F."/>
            <person name="da Silva R.H."/>
            <person name="de Melo A.L.T.M."/>
            <person name="Pandolfi V."/>
            <person name="Bustamante F.O."/>
            <person name="Brasileiro-Vidal A.C."/>
            <person name="Benko-Iseppon A.M."/>
        </authorList>
    </citation>
    <scope>NUCLEOTIDE SEQUENCE [LARGE SCALE GENOMIC DNA]</scope>
    <source>
        <tissue evidence="1">Leaves</tissue>
    </source>
</reference>
<name>A0ABU6QS92_9FABA</name>
<comment type="caution">
    <text evidence="1">The sequence shown here is derived from an EMBL/GenBank/DDBJ whole genome shotgun (WGS) entry which is preliminary data.</text>
</comment>
<protein>
    <submittedName>
        <fullName evidence="1">Uncharacterized protein</fullName>
    </submittedName>
</protein>
<dbReference type="Proteomes" id="UP001341840">
    <property type="component" value="Unassembled WGS sequence"/>
</dbReference>
<sequence>NLMQTEDEEGAGLIIDLNLTTAEGVVVEKMLLKKTDLSGESLYHIDEPIVARIEDESEVGILPRKSTSDLSSKEDSLVEVSEAKKVWERGGLFLDQSKEDGLINRLVEKKVMGKRK</sequence>
<keyword evidence="2" id="KW-1185">Reference proteome</keyword>
<proteinExistence type="predicted"/>
<gene>
    <name evidence="1" type="ORF">PIB30_084986</name>
</gene>
<evidence type="ECO:0000313" key="2">
    <source>
        <dbReference type="Proteomes" id="UP001341840"/>
    </source>
</evidence>
<organism evidence="1 2">
    <name type="scientific">Stylosanthes scabra</name>
    <dbReference type="NCBI Taxonomy" id="79078"/>
    <lineage>
        <taxon>Eukaryota</taxon>
        <taxon>Viridiplantae</taxon>
        <taxon>Streptophyta</taxon>
        <taxon>Embryophyta</taxon>
        <taxon>Tracheophyta</taxon>
        <taxon>Spermatophyta</taxon>
        <taxon>Magnoliopsida</taxon>
        <taxon>eudicotyledons</taxon>
        <taxon>Gunneridae</taxon>
        <taxon>Pentapetalae</taxon>
        <taxon>rosids</taxon>
        <taxon>fabids</taxon>
        <taxon>Fabales</taxon>
        <taxon>Fabaceae</taxon>
        <taxon>Papilionoideae</taxon>
        <taxon>50 kb inversion clade</taxon>
        <taxon>dalbergioids sensu lato</taxon>
        <taxon>Dalbergieae</taxon>
        <taxon>Pterocarpus clade</taxon>
        <taxon>Stylosanthes</taxon>
    </lineage>
</organism>